<evidence type="ECO:0000256" key="1">
    <source>
        <dbReference type="SAM" id="MobiDB-lite"/>
    </source>
</evidence>
<dbReference type="EMBL" id="JACEFF010000857">
    <property type="protein sequence ID" value="KAH9629636.1"/>
    <property type="molecule type" value="Genomic_DNA"/>
</dbReference>
<gene>
    <name evidence="2" type="ORF">HF086_003106</name>
</gene>
<dbReference type="AlphaFoldDB" id="A0A922M3F4"/>
<comment type="caution">
    <text evidence="2">The sequence shown here is derived from an EMBL/GenBank/DDBJ whole genome shotgun (WGS) entry which is preliminary data.</text>
</comment>
<feature type="compositionally biased region" description="Polar residues" evidence="1">
    <location>
        <begin position="89"/>
        <end position="101"/>
    </location>
</feature>
<feature type="region of interest" description="Disordered" evidence="1">
    <location>
        <begin position="199"/>
        <end position="242"/>
    </location>
</feature>
<name>A0A922M3F4_SPOEX</name>
<feature type="region of interest" description="Disordered" evidence="1">
    <location>
        <begin position="83"/>
        <end position="126"/>
    </location>
</feature>
<accession>A0A922M3F4</accession>
<dbReference type="Proteomes" id="UP000814243">
    <property type="component" value="Unassembled WGS sequence"/>
</dbReference>
<feature type="compositionally biased region" description="Pro residues" evidence="1">
    <location>
        <begin position="226"/>
        <end position="236"/>
    </location>
</feature>
<feature type="compositionally biased region" description="Basic and acidic residues" evidence="1">
    <location>
        <begin position="209"/>
        <end position="219"/>
    </location>
</feature>
<protein>
    <submittedName>
        <fullName evidence="2">Uncharacterized protein</fullName>
    </submittedName>
</protein>
<sequence>MFNNNNENILTNQRAVSVFYPHPILNNPQPAYAQHEFCTHYSVLSWQASANQCNCNCNEFYYKLRFSKNYLTIIMESVDMSKNSEKVQSEQPEPTTSTGSKASRPKRGRPSGANRTPLSLAEKRARNAAYERERRVEMALATEELIAATGVKPNISIPNLLLHTIQYLINEKTAEEYKRINASLEEQIANCFERLGPDYVLSGDEEEDSNKPDVGKNEELTEQLPPTSPLPQPGLPEPGSDHLLENQIRELLSRRLNENIQRVRLHG</sequence>
<evidence type="ECO:0000313" key="2">
    <source>
        <dbReference type="EMBL" id="KAH9629636.1"/>
    </source>
</evidence>
<proteinExistence type="predicted"/>
<organism evidence="2 3">
    <name type="scientific">Spodoptera exigua</name>
    <name type="common">Beet armyworm</name>
    <name type="synonym">Noctua fulgens</name>
    <dbReference type="NCBI Taxonomy" id="7107"/>
    <lineage>
        <taxon>Eukaryota</taxon>
        <taxon>Metazoa</taxon>
        <taxon>Ecdysozoa</taxon>
        <taxon>Arthropoda</taxon>
        <taxon>Hexapoda</taxon>
        <taxon>Insecta</taxon>
        <taxon>Pterygota</taxon>
        <taxon>Neoptera</taxon>
        <taxon>Endopterygota</taxon>
        <taxon>Lepidoptera</taxon>
        <taxon>Glossata</taxon>
        <taxon>Ditrysia</taxon>
        <taxon>Noctuoidea</taxon>
        <taxon>Noctuidae</taxon>
        <taxon>Amphipyrinae</taxon>
        <taxon>Spodoptera</taxon>
    </lineage>
</organism>
<reference evidence="2" key="1">
    <citation type="journal article" date="2021" name="G3 (Bethesda)">
        <title>Genome and transcriptome analysis of the beet armyworm Spodoptera exigua reveals targets for pest control. .</title>
        <authorList>
            <person name="Simon S."/>
            <person name="Breeschoten T."/>
            <person name="Jansen H.J."/>
            <person name="Dirks R.P."/>
            <person name="Schranz M.E."/>
            <person name="Ros V.I.D."/>
        </authorList>
    </citation>
    <scope>NUCLEOTIDE SEQUENCE</scope>
    <source>
        <strain evidence="2">TB_SE_WUR_2020</strain>
    </source>
</reference>
<evidence type="ECO:0000313" key="3">
    <source>
        <dbReference type="Proteomes" id="UP000814243"/>
    </source>
</evidence>